<evidence type="ECO:0000256" key="4">
    <source>
        <dbReference type="PROSITE-ProRule" id="PRU00452"/>
    </source>
</evidence>
<dbReference type="InterPro" id="IPR023321">
    <property type="entry name" value="PINIT"/>
</dbReference>
<dbReference type="AlphaFoldDB" id="A0A8J2JAS4"/>
<feature type="domain" description="PINIT" evidence="7">
    <location>
        <begin position="52"/>
        <end position="242"/>
    </location>
</feature>
<evidence type="ECO:0000313" key="8">
    <source>
        <dbReference type="EMBL" id="CAG7695085.1"/>
    </source>
</evidence>
<keyword evidence="3" id="KW-0862">Zinc</keyword>
<evidence type="ECO:0000256" key="2">
    <source>
        <dbReference type="ARBA" id="ARBA00022771"/>
    </source>
</evidence>
<evidence type="ECO:0000259" key="6">
    <source>
        <dbReference type="PROSITE" id="PS51044"/>
    </source>
</evidence>
<dbReference type="Pfam" id="PF02891">
    <property type="entry name" value="zf-MIZ"/>
    <property type="match status" value="1"/>
</dbReference>
<keyword evidence="1" id="KW-0479">Metal-binding</keyword>
<evidence type="ECO:0000256" key="3">
    <source>
        <dbReference type="ARBA" id="ARBA00022833"/>
    </source>
</evidence>
<dbReference type="InterPro" id="IPR004181">
    <property type="entry name" value="Znf_MIZ"/>
</dbReference>
<dbReference type="Proteomes" id="UP000708208">
    <property type="component" value="Unassembled WGS sequence"/>
</dbReference>
<feature type="region of interest" description="Disordered" evidence="5">
    <location>
        <begin position="407"/>
        <end position="500"/>
    </location>
</feature>
<protein>
    <submittedName>
        <fullName evidence="8">Uncharacterized protein</fullName>
    </submittedName>
</protein>
<name>A0A8J2JAS4_9HEXA</name>
<dbReference type="GO" id="GO:0000785">
    <property type="term" value="C:chromatin"/>
    <property type="evidence" value="ECO:0007669"/>
    <property type="project" value="TreeGrafter"/>
</dbReference>
<proteinExistence type="predicted"/>
<evidence type="ECO:0000256" key="5">
    <source>
        <dbReference type="SAM" id="MobiDB-lite"/>
    </source>
</evidence>
<dbReference type="PANTHER" id="PTHR10782">
    <property type="entry name" value="ZINC FINGER MIZ DOMAIN-CONTAINING PROTEIN"/>
    <property type="match status" value="1"/>
</dbReference>
<feature type="compositionally biased region" description="Acidic residues" evidence="5">
    <location>
        <begin position="408"/>
        <end position="417"/>
    </location>
</feature>
<dbReference type="GO" id="GO:0061665">
    <property type="term" value="F:SUMO ligase activity"/>
    <property type="evidence" value="ECO:0007669"/>
    <property type="project" value="TreeGrafter"/>
</dbReference>
<dbReference type="GO" id="GO:0016925">
    <property type="term" value="P:protein sumoylation"/>
    <property type="evidence" value="ECO:0007669"/>
    <property type="project" value="TreeGrafter"/>
</dbReference>
<accession>A0A8J2JAS4</accession>
<dbReference type="PROSITE" id="PS51044">
    <property type="entry name" value="ZF_SP_RING"/>
    <property type="match status" value="1"/>
</dbReference>
<dbReference type="EMBL" id="CAJVCH010023717">
    <property type="protein sequence ID" value="CAG7695085.1"/>
    <property type="molecule type" value="Genomic_DNA"/>
</dbReference>
<dbReference type="PROSITE" id="PS51466">
    <property type="entry name" value="PINIT"/>
    <property type="match status" value="1"/>
</dbReference>
<dbReference type="Pfam" id="PF14324">
    <property type="entry name" value="PINIT"/>
    <property type="match status" value="1"/>
</dbReference>
<sequence>MYNNNQNQAVHNPYARFQSVGVNVLNSGINMSIVNRPVTNFGNQRQNELQWRPTFSGGDQKAIESAEFVKMKHLPFYEVKQSLIKQTCLFATRMVPADPRNQKALRCETQYDFGLTLQQCALICGSREIVKATNKIDYGYQLQLRFAVHNTASEQDDEFPPSLVLKVNNRPVTLPAPIPSNYPGTPARQPSKPLNITSQAKLRPIGMISSQSQQPSNSIVVSWQPDIMGRSWVVSLNLVKKLNSADLFQRLKDKGNMQPSVTGRLIDSIMKVDEFEMAPTNLKVSVACPVGKSRMEYPCRSTACSHIQCFDARLYLQMNEKKPVWTCPVCNKKILYDDLAIDGFFIQVIKDLPSVACNDIEINPDGSWKQIDAKQENETNVFPQNTQSSGRPNGNSTGVVNTEIETISIDDDSDNEGSEPVKEKVPPATIEMISLSDSEDEDPKSSTNRSNSLAPDAPKAAPAVASSTKGVNPNLPIPTTPADGSSVAADDDDDVICLSD</sequence>
<feature type="compositionally biased region" description="Acidic residues" evidence="5">
    <location>
        <begin position="489"/>
        <end position="500"/>
    </location>
</feature>
<keyword evidence="2 4" id="KW-0863">Zinc-finger</keyword>
<gene>
    <name evidence="8" type="ORF">AFUS01_LOCUS3878</name>
</gene>
<dbReference type="GO" id="GO:0003712">
    <property type="term" value="F:transcription coregulator activity"/>
    <property type="evidence" value="ECO:0007669"/>
    <property type="project" value="TreeGrafter"/>
</dbReference>
<keyword evidence="9" id="KW-1185">Reference proteome</keyword>
<evidence type="ECO:0000313" key="9">
    <source>
        <dbReference type="Proteomes" id="UP000708208"/>
    </source>
</evidence>
<dbReference type="OrthoDB" id="10263264at2759"/>
<dbReference type="PANTHER" id="PTHR10782:SF94">
    <property type="entry name" value="SUPPRESSOR OF VARIEGATION 2-10, ISOFORM I"/>
    <property type="match status" value="1"/>
</dbReference>
<organism evidence="8 9">
    <name type="scientific">Allacma fusca</name>
    <dbReference type="NCBI Taxonomy" id="39272"/>
    <lineage>
        <taxon>Eukaryota</taxon>
        <taxon>Metazoa</taxon>
        <taxon>Ecdysozoa</taxon>
        <taxon>Arthropoda</taxon>
        <taxon>Hexapoda</taxon>
        <taxon>Collembola</taxon>
        <taxon>Symphypleona</taxon>
        <taxon>Sminthuridae</taxon>
        <taxon>Allacma</taxon>
    </lineage>
</organism>
<feature type="domain" description="SP-RING-type" evidence="6">
    <location>
        <begin position="273"/>
        <end position="354"/>
    </location>
</feature>
<dbReference type="GO" id="GO:0006357">
    <property type="term" value="P:regulation of transcription by RNA polymerase II"/>
    <property type="evidence" value="ECO:0007669"/>
    <property type="project" value="TreeGrafter"/>
</dbReference>
<evidence type="ECO:0000259" key="7">
    <source>
        <dbReference type="PROSITE" id="PS51466"/>
    </source>
</evidence>
<dbReference type="GO" id="GO:0008270">
    <property type="term" value="F:zinc ion binding"/>
    <property type="evidence" value="ECO:0007669"/>
    <property type="project" value="UniProtKB-KW"/>
</dbReference>
<reference evidence="8" key="1">
    <citation type="submission" date="2021-06" db="EMBL/GenBank/DDBJ databases">
        <authorList>
            <person name="Hodson N. C."/>
            <person name="Mongue J. A."/>
            <person name="Jaron S. K."/>
        </authorList>
    </citation>
    <scope>NUCLEOTIDE SEQUENCE</scope>
</reference>
<comment type="caution">
    <text evidence="8">The sequence shown here is derived from an EMBL/GenBank/DDBJ whole genome shotgun (WGS) entry which is preliminary data.</text>
</comment>
<evidence type="ECO:0000256" key="1">
    <source>
        <dbReference type="ARBA" id="ARBA00022723"/>
    </source>
</evidence>
<feature type="compositionally biased region" description="Low complexity" evidence="5">
    <location>
        <begin position="454"/>
        <end position="465"/>
    </location>
</feature>
<dbReference type="FunFam" id="2.60.120.780:FF:000001">
    <property type="entry name" value="E3 SUMO-protein ligase PIAS2 isoform X1"/>
    <property type="match status" value="1"/>
</dbReference>